<name>A0A4R6IS57_9BACT</name>
<sequence length="230" mass="27457">MIARLTIVRYPVWMGWVGFLSMAIFRFPLWLQNKSSFWKLMGCGRNGSFDKTPDWRQWAVLEIWRDTEQKKEHPRFLLQWWQFFGCEQWSLLLKPLEGHGLWDNKEVFGKLPKNTDYNGTIAILTRATIRLSRLSNFWKQVDSVARRMSQSEGFITSVGIGEVPWIKQATFSIWESKEAMKNFAYRLHEHAEVVRKTRQENWYSEEMFVRFQIIENEGSLRAQNPLQRKS</sequence>
<evidence type="ECO:0000313" key="4">
    <source>
        <dbReference type="Proteomes" id="UP000295741"/>
    </source>
</evidence>
<dbReference type="GO" id="GO:0004497">
    <property type="term" value="F:monooxygenase activity"/>
    <property type="evidence" value="ECO:0007669"/>
    <property type="project" value="UniProtKB-KW"/>
</dbReference>
<keyword evidence="1" id="KW-1133">Transmembrane helix</keyword>
<comment type="caution">
    <text evidence="3">The sequence shown here is derived from an EMBL/GenBank/DDBJ whole genome shotgun (WGS) entry which is preliminary data.</text>
</comment>
<dbReference type="AlphaFoldDB" id="A0A4R6IS57"/>
<keyword evidence="3" id="KW-0560">Oxidoreductase</keyword>
<evidence type="ECO:0000256" key="1">
    <source>
        <dbReference type="SAM" id="Phobius"/>
    </source>
</evidence>
<reference evidence="3 4" key="1">
    <citation type="submission" date="2019-03" db="EMBL/GenBank/DDBJ databases">
        <title>Genomic Encyclopedia of Archaeal and Bacterial Type Strains, Phase II (KMG-II): from individual species to whole genera.</title>
        <authorList>
            <person name="Goeker M."/>
        </authorList>
    </citation>
    <scope>NUCLEOTIDE SEQUENCE [LARGE SCALE GENOMIC DNA]</scope>
    <source>
        <strain evidence="3 4">DSM 28323</strain>
    </source>
</reference>
<dbReference type="InterPro" id="IPR049574">
    <property type="entry name" value="CrtA-like"/>
</dbReference>
<protein>
    <submittedName>
        <fullName evidence="3">Spheroidene monooxygenase</fullName>
    </submittedName>
</protein>
<dbReference type="EMBL" id="SNWP01000014">
    <property type="protein sequence ID" value="TDO25117.1"/>
    <property type="molecule type" value="Genomic_DNA"/>
</dbReference>
<organism evidence="3 4">
    <name type="scientific">Sediminibacterium goheungense</name>
    <dbReference type="NCBI Taxonomy" id="1086393"/>
    <lineage>
        <taxon>Bacteria</taxon>
        <taxon>Pseudomonadati</taxon>
        <taxon>Bacteroidota</taxon>
        <taxon>Chitinophagia</taxon>
        <taxon>Chitinophagales</taxon>
        <taxon>Chitinophagaceae</taxon>
        <taxon>Sediminibacterium</taxon>
    </lineage>
</organism>
<dbReference type="OrthoDB" id="1122317at2"/>
<keyword evidence="3" id="KW-0503">Monooxygenase</keyword>
<dbReference type="RefSeq" id="WP_133475689.1">
    <property type="nucleotide sequence ID" value="NZ_SNWP01000014.1"/>
</dbReference>
<proteinExistence type="predicted"/>
<keyword evidence="4" id="KW-1185">Reference proteome</keyword>
<accession>A0A4R6IS57</accession>
<gene>
    <name evidence="3" type="ORF">BC659_3133</name>
</gene>
<feature type="domain" description="DUF3291" evidence="2">
    <location>
        <begin position="127"/>
        <end position="205"/>
    </location>
</feature>
<evidence type="ECO:0000259" key="2">
    <source>
        <dbReference type="Pfam" id="PF11695"/>
    </source>
</evidence>
<keyword evidence="1" id="KW-0812">Transmembrane</keyword>
<evidence type="ECO:0000313" key="3">
    <source>
        <dbReference type="EMBL" id="TDO25117.1"/>
    </source>
</evidence>
<dbReference type="Pfam" id="PF11695">
    <property type="entry name" value="DUF3291"/>
    <property type="match status" value="1"/>
</dbReference>
<keyword evidence="1" id="KW-0472">Membrane</keyword>
<dbReference type="CDD" id="cd21650">
    <property type="entry name" value="CrtA-like"/>
    <property type="match status" value="1"/>
</dbReference>
<feature type="transmembrane region" description="Helical" evidence="1">
    <location>
        <begin position="12"/>
        <end position="31"/>
    </location>
</feature>
<dbReference type="InterPro" id="IPR021708">
    <property type="entry name" value="DUF3291"/>
</dbReference>
<dbReference type="Proteomes" id="UP000295741">
    <property type="component" value="Unassembled WGS sequence"/>
</dbReference>